<dbReference type="AlphaFoldDB" id="A0A6C0LKP6"/>
<evidence type="ECO:0000313" key="2">
    <source>
        <dbReference type="EMBL" id="QHU31496.1"/>
    </source>
</evidence>
<protein>
    <submittedName>
        <fullName evidence="2">Uncharacterized protein</fullName>
    </submittedName>
</protein>
<evidence type="ECO:0000256" key="1">
    <source>
        <dbReference type="SAM" id="Phobius"/>
    </source>
</evidence>
<dbReference type="EMBL" id="MN740528">
    <property type="protein sequence ID" value="QHU31496.1"/>
    <property type="molecule type" value="Genomic_DNA"/>
</dbReference>
<name>A0A6C0LKP6_9ZZZZ</name>
<feature type="transmembrane region" description="Helical" evidence="1">
    <location>
        <begin position="36"/>
        <end position="52"/>
    </location>
</feature>
<proteinExistence type="predicted"/>
<organism evidence="2">
    <name type="scientific">viral metagenome</name>
    <dbReference type="NCBI Taxonomy" id="1070528"/>
    <lineage>
        <taxon>unclassified sequences</taxon>
        <taxon>metagenomes</taxon>
        <taxon>organismal metagenomes</taxon>
    </lineage>
</organism>
<accession>A0A6C0LKP6</accession>
<keyword evidence="1" id="KW-1133">Transmembrane helix</keyword>
<feature type="transmembrane region" description="Helical" evidence="1">
    <location>
        <begin position="12"/>
        <end position="30"/>
    </location>
</feature>
<keyword evidence="1" id="KW-0472">Membrane</keyword>
<reference evidence="2" key="1">
    <citation type="journal article" date="2020" name="Nature">
        <title>Giant virus diversity and host interactions through global metagenomics.</title>
        <authorList>
            <person name="Schulz F."/>
            <person name="Roux S."/>
            <person name="Paez-Espino D."/>
            <person name="Jungbluth S."/>
            <person name="Walsh D.A."/>
            <person name="Denef V.J."/>
            <person name="McMahon K.D."/>
            <person name="Konstantinidis K.T."/>
            <person name="Eloe-Fadrosh E.A."/>
            <person name="Kyrpides N.C."/>
            <person name="Woyke T."/>
        </authorList>
    </citation>
    <scope>NUCLEOTIDE SEQUENCE</scope>
    <source>
        <strain evidence="2">GVMAG-M-3300027963-21</strain>
    </source>
</reference>
<keyword evidence="1" id="KW-0812">Transmembrane</keyword>
<sequence>MIYSNIDIRKMMLFNHYYYIIILFAVLYAILSKRQSHVLLAIIIIIILYYYYNNYRKENEAQFKADSSKKEDRIRNEVKDVVELSTDNFYIHKNNKDIKYLVKNKEFMDILFNIRFIKRFDKTRYSNMIVNMDKLMKIYIYILADRYDENTYLPIFTDIKNNILEIFYSLIFVVPNQFKHIYGFDPQTEIDKSLSDFRNKIKEMLTVITNYARIGKKKVFVNNDKYMPYEKNKEHVLP</sequence>